<feature type="transmembrane region" description="Helical" evidence="7">
    <location>
        <begin position="59"/>
        <end position="79"/>
    </location>
</feature>
<feature type="transmembrane region" description="Helical" evidence="7">
    <location>
        <begin position="300"/>
        <end position="323"/>
    </location>
</feature>
<evidence type="ECO:0000313" key="9">
    <source>
        <dbReference type="EMBL" id="MDQ5770439.1"/>
    </source>
</evidence>
<evidence type="ECO:0000313" key="10">
    <source>
        <dbReference type="EMBL" id="WML86883.1"/>
    </source>
</evidence>
<dbReference type="InterPro" id="IPR020846">
    <property type="entry name" value="MFS_dom"/>
</dbReference>
<dbReference type="EMBL" id="JAVFKN010000031">
    <property type="protein sequence ID" value="MDQ5770439.1"/>
    <property type="molecule type" value="Genomic_DNA"/>
</dbReference>
<keyword evidence="6 7" id="KW-0472">Membrane</keyword>
<evidence type="ECO:0000256" key="1">
    <source>
        <dbReference type="ARBA" id="ARBA00004141"/>
    </source>
</evidence>
<proteinExistence type="inferred from homology"/>
<feature type="transmembrane region" description="Helical" evidence="7">
    <location>
        <begin position="21"/>
        <end position="39"/>
    </location>
</feature>
<dbReference type="RefSeq" id="WP_308136150.1">
    <property type="nucleotide sequence ID" value="NZ_CP133197.1"/>
</dbReference>
<dbReference type="PROSITE" id="PS50850">
    <property type="entry name" value="MFS"/>
    <property type="match status" value="1"/>
</dbReference>
<dbReference type="InterPro" id="IPR011701">
    <property type="entry name" value="MFS"/>
</dbReference>
<accession>A0AA51MMG3</accession>
<dbReference type="GO" id="GO:0016020">
    <property type="term" value="C:membrane"/>
    <property type="evidence" value="ECO:0007669"/>
    <property type="project" value="UniProtKB-SubCell"/>
</dbReference>
<feature type="transmembrane region" description="Helical" evidence="7">
    <location>
        <begin position="86"/>
        <end position="105"/>
    </location>
</feature>
<evidence type="ECO:0000259" key="8">
    <source>
        <dbReference type="PROSITE" id="PS50850"/>
    </source>
</evidence>
<keyword evidence="5" id="KW-0534">Nitrate assimilation</keyword>
<evidence type="ECO:0000256" key="5">
    <source>
        <dbReference type="ARBA" id="ARBA00023063"/>
    </source>
</evidence>
<protein>
    <submittedName>
        <fullName evidence="10">MFS transporter</fullName>
    </submittedName>
</protein>
<comment type="subcellular location">
    <subcellularLocation>
        <location evidence="1">Membrane</location>
        <topology evidence="1">Multi-pass membrane protein</topology>
    </subcellularLocation>
</comment>
<dbReference type="PANTHER" id="PTHR23515">
    <property type="entry name" value="HIGH-AFFINITY NITRATE TRANSPORTER 2.3"/>
    <property type="match status" value="1"/>
</dbReference>
<feature type="transmembrane region" description="Helical" evidence="7">
    <location>
        <begin position="111"/>
        <end position="133"/>
    </location>
</feature>
<dbReference type="Gene3D" id="1.20.1250.20">
    <property type="entry name" value="MFS general substrate transporter like domains"/>
    <property type="match status" value="2"/>
</dbReference>
<feature type="transmembrane region" description="Helical" evidence="7">
    <location>
        <begin position="364"/>
        <end position="383"/>
    </location>
</feature>
<dbReference type="AlphaFoldDB" id="A0AA51MMG3"/>
<feature type="transmembrane region" description="Helical" evidence="7">
    <location>
        <begin position="335"/>
        <end position="352"/>
    </location>
</feature>
<dbReference type="InterPro" id="IPR044772">
    <property type="entry name" value="NO3_transporter"/>
</dbReference>
<gene>
    <name evidence="9" type="ORF">RCC75_18030</name>
    <name evidence="10" type="ORF">RCG00_21735</name>
</gene>
<organism evidence="10">
    <name type="scientific">Thiothrix subterranea</name>
    <dbReference type="NCBI Taxonomy" id="2735563"/>
    <lineage>
        <taxon>Bacteria</taxon>
        <taxon>Pseudomonadati</taxon>
        <taxon>Pseudomonadota</taxon>
        <taxon>Gammaproteobacteria</taxon>
        <taxon>Thiotrichales</taxon>
        <taxon>Thiotrichaceae</taxon>
        <taxon>Thiothrix</taxon>
    </lineage>
</organism>
<evidence type="ECO:0000256" key="4">
    <source>
        <dbReference type="ARBA" id="ARBA00022989"/>
    </source>
</evidence>
<feature type="transmembrane region" description="Helical" evidence="7">
    <location>
        <begin position="178"/>
        <end position="198"/>
    </location>
</feature>
<dbReference type="SUPFAM" id="SSF103473">
    <property type="entry name" value="MFS general substrate transporter"/>
    <property type="match status" value="1"/>
</dbReference>
<keyword evidence="4 7" id="KW-1133">Transmembrane helix</keyword>
<evidence type="ECO:0000313" key="11">
    <source>
        <dbReference type="Proteomes" id="UP001223336"/>
    </source>
</evidence>
<feature type="transmembrane region" description="Helical" evidence="7">
    <location>
        <begin position="218"/>
        <end position="241"/>
    </location>
</feature>
<dbReference type="Proteomes" id="UP001223336">
    <property type="component" value="Unassembled WGS sequence"/>
</dbReference>
<reference evidence="10 11" key="1">
    <citation type="submission" date="2023-08" db="EMBL/GenBank/DDBJ databases">
        <title>New molecular markers tilS and rpoB for phylogenetic and monitoring studies of the genus Thiothrix biodiversity.</title>
        <authorList>
            <person name="Ravin N.V."/>
            <person name="Smolyakov D."/>
            <person name="Markov N.D."/>
            <person name="Beletsky A.V."/>
            <person name="Mardanov A.V."/>
            <person name="Rudenko T.S."/>
            <person name="Grabovich M.Y."/>
        </authorList>
    </citation>
    <scope>NUCLEOTIDE SEQUENCE</scope>
    <source>
        <strain evidence="10">DNT52</strain>
        <strain evidence="9 11">H33</strain>
    </source>
</reference>
<feature type="transmembrane region" description="Helical" evidence="7">
    <location>
        <begin position="261"/>
        <end position="279"/>
    </location>
</feature>
<feature type="transmembrane region" description="Helical" evidence="7">
    <location>
        <begin position="154"/>
        <end position="172"/>
    </location>
</feature>
<evidence type="ECO:0000256" key="7">
    <source>
        <dbReference type="SAM" id="Phobius"/>
    </source>
</evidence>
<keyword evidence="3 7" id="KW-0812">Transmembrane</keyword>
<evidence type="ECO:0000256" key="2">
    <source>
        <dbReference type="ARBA" id="ARBA00008432"/>
    </source>
</evidence>
<feature type="domain" description="Major facilitator superfamily (MFS) profile" evidence="8">
    <location>
        <begin position="18"/>
        <end position="475"/>
    </location>
</feature>
<dbReference type="Proteomes" id="UP001229862">
    <property type="component" value="Chromosome"/>
</dbReference>
<feature type="transmembrane region" description="Helical" evidence="7">
    <location>
        <begin position="451"/>
        <end position="471"/>
    </location>
</feature>
<comment type="similarity">
    <text evidence="2">Belongs to the major facilitator superfamily. Nitrate/nitrite porter (TC 2.A.1.8) family.</text>
</comment>
<feature type="transmembrane region" description="Helical" evidence="7">
    <location>
        <begin position="425"/>
        <end position="445"/>
    </location>
</feature>
<dbReference type="GO" id="GO:0042128">
    <property type="term" value="P:nitrate assimilation"/>
    <property type="evidence" value="ECO:0007669"/>
    <property type="project" value="UniProtKB-KW"/>
</dbReference>
<feature type="transmembrane region" description="Helical" evidence="7">
    <location>
        <begin position="389"/>
        <end position="413"/>
    </location>
</feature>
<keyword evidence="11" id="KW-1185">Reference proteome</keyword>
<evidence type="ECO:0000256" key="3">
    <source>
        <dbReference type="ARBA" id="ARBA00022692"/>
    </source>
</evidence>
<dbReference type="InterPro" id="IPR036259">
    <property type="entry name" value="MFS_trans_sf"/>
</dbReference>
<name>A0AA51MMG3_9GAMM</name>
<sequence>MVNPASGRFNLLDFSQANIRTLHLGWFAFFISFMVWFAHAPLMPFIREALQLTDLQAKVLLTLNVALTIPARIVVGMLVDRYGPRIMFSSILIIGGIVTIVFSLAQGYEQLAFMRFLAGFVGAGFVVGIRLIAEWFPARQTGIAQGIYGGWGNFGSASAAGLLPFIAVTIGGENGWRYAVAVTGVIAIAYGLIFYWRVRNTPKGSTYFKPKKTGALEVTSGFDLVLYIIMNIPMYAALAMLAYKLSPAGMKLLSDSTTSTIYAVLLATYLFQVWKIWQLNAHVLKEPVPELQRYSFTQVAILDLAYMVTFGTELAVVSMLPLFYVDMFGLDKVTAGLLAGSYAVINLVARPAGGLISDKFGRKITLIIVFLGIGASFMLLGQVSKEWSVLMVIAAATCGGIFSKAGSGAVYAMVPLIQRRLTGQIAGMTGAYGNVGGVVFLTVLASTSPQIFFMVIGATAVTVLAFVLLFLREPSGNMVEVLPDGTVQMIEVK</sequence>
<dbReference type="GO" id="GO:0015112">
    <property type="term" value="F:nitrate transmembrane transporter activity"/>
    <property type="evidence" value="ECO:0007669"/>
    <property type="project" value="InterPro"/>
</dbReference>
<evidence type="ECO:0000256" key="6">
    <source>
        <dbReference type="ARBA" id="ARBA00023136"/>
    </source>
</evidence>
<dbReference type="EMBL" id="CP133217">
    <property type="protein sequence ID" value="WML86883.1"/>
    <property type="molecule type" value="Genomic_DNA"/>
</dbReference>
<dbReference type="Pfam" id="PF07690">
    <property type="entry name" value="MFS_1"/>
    <property type="match status" value="2"/>
</dbReference>